<reference evidence="3" key="1">
    <citation type="submission" date="2014-03" db="EMBL/GenBank/DDBJ databases">
        <title>The Genome Sequence of Puccinia striiformis f. sp. tritici PST-78.</title>
        <authorList>
            <consortium name="The Broad Institute Genome Sequencing Platform"/>
            <person name="Cuomo C."/>
            <person name="Hulbert S."/>
            <person name="Chen X."/>
            <person name="Walker B."/>
            <person name="Young S.K."/>
            <person name="Zeng Q."/>
            <person name="Gargeya S."/>
            <person name="Fitzgerald M."/>
            <person name="Haas B."/>
            <person name="Abouelleil A."/>
            <person name="Alvarado L."/>
            <person name="Arachchi H.M."/>
            <person name="Berlin A.M."/>
            <person name="Chapman S.B."/>
            <person name="Goldberg J."/>
            <person name="Griggs A."/>
            <person name="Gujja S."/>
            <person name="Hansen M."/>
            <person name="Howarth C."/>
            <person name="Imamovic A."/>
            <person name="Larimer J."/>
            <person name="McCowan C."/>
            <person name="Montmayeur A."/>
            <person name="Murphy C."/>
            <person name="Neiman D."/>
            <person name="Pearson M."/>
            <person name="Priest M."/>
            <person name="Roberts A."/>
            <person name="Saif S."/>
            <person name="Shea T."/>
            <person name="Sisk P."/>
            <person name="Sykes S."/>
            <person name="Wortman J."/>
            <person name="Nusbaum C."/>
            <person name="Birren B."/>
        </authorList>
    </citation>
    <scope>NUCLEOTIDE SEQUENCE [LARGE SCALE GENOMIC DNA]</scope>
    <source>
        <strain evidence="3">race PST-78</strain>
    </source>
</reference>
<dbReference type="Proteomes" id="UP000054564">
    <property type="component" value="Unassembled WGS sequence"/>
</dbReference>
<dbReference type="PANTHER" id="PTHR46289:SF14">
    <property type="entry name" value="DUF4371 DOMAIN-CONTAINING PROTEIN"/>
    <property type="match status" value="1"/>
</dbReference>
<dbReference type="STRING" id="1165861.A0A0L0UJZ1"/>
<evidence type="ECO:0000259" key="1">
    <source>
        <dbReference type="Pfam" id="PF05699"/>
    </source>
</evidence>
<dbReference type="Pfam" id="PF05699">
    <property type="entry name" value="Dimer_Tnp_hAT"/>
    <property type="match status" value="1"/>
</dbReference>
<dbReference type="EMBL" id="AJIL01005499">
    <property type="protein sequence ID" value="KNE87407.1"/>
    <property type="molecule type" value="Genomic_DNA"/>
</dbReference>
<protein>
    <recommendedName>
        <fullName evidence="1">HAT C-terminal dimerisation domain-containing protein</fullName>
    </recommendedName>
</protein>
<evidence type="ECO:0000313" key="2">
    <source>
        <dbReference type="EMBL" id="KNE87407.1"/>
    </source>
</evidence>
<sequence>VINSNSFKNVDIIFRVLVVQPVTTATPERSFSTLRRIKNYLRNTMGQERLNGLASLNIHTHI</sequence>
<dbReference type="GO" id="GO:0046983">
    <property type="term" value="F:protein dimerization activity"/>
    <property type="evidence" value="ECO:0007669"/>
    <property type="project" value="InterPro"/>
</dbReference>
<evidence type="ECO:0000313" key="3">
    <source>
        <dbReference type="Proteomes" id="UP000054564"/>
    </source>
</evidence>
<gene>
    <name evidence="2" type="ORF">PSTG_19208</name>
</gene>
<feature type="non-terminal residue" evidence="2">
    <location>
        <position position="62"/>
    </location>
</feature>
<name>A0A0L0UJZ1_9BASI</name>
<dbReference type="AlphaFoldDB" id="A0A0L0UJZ1"/>
<dbReference type="InterPro" id="IPR012337">
    <property type="entry name" value="RNaseH-like_sf"/>
</dbReference>
<keyword evidence="3" id="KW-1185">Reference proteome</keyword>
<proteinExistence type="predicted"/>
<dbReference type="SUPFAM" id="SSF53098">
    <property type="entry name" value="Ribonuclease H-like"/>
    <property type="match status" value="1"/>
</dbReference>
<comment type="caution">
    <text evidence="2">The sequence shown here is derived from an EMBL/GenBank/DDBJ whole genome shotgun (WGS) entry which is preliminary data.</text>
</comment>
<dbReference type="InterPro" id="IPR008906">
    <property type="entry name" value="HATC_C_dom"/>
</dbReference>
<feature type="non-terminal residue" evidence="2">
    <location>
        <position position="1"/>
    </location>
</feature>
<dbReference type="InterPro" id="IPR052958">
    <property type="entry name" value="IFN-induced_PKR_regulator"/>
</dbReference>
<organism evidence="2 3">
    <name type="scientific">Puccinia striiformis f. sp. tritici PST-78</name>
    <dbReference type="NCBI Taxonomy" id="1165861"/>
    <lineage>
        <taxon>Eukaryota</taxon>
        <taxon>Fungi</taxon>
        <taxon>Dikarya</taxon>
        <taxon>Basidiomycota</taxon>
        <taxon>Pucciniomycotina</taxon>
        <taxon>Pucciniomycetes</taxon>
        <taxon>Pucciniales</taxon>
        <taxon>Pucciniaceae</taxon>
        <taxon>Puccinia</taxon>
    </lineage>
</organism>
<dbReference type="PANTHER" id="PTHR46289">
    <property type="entry name" value="52 KDA REPRESSOR OF THE INHIBITOR OF THE PROTEIN KINASE-LIKE PROTEIN-RELATED"/>
    <property type="match status" value="1"/>
</dbReference>
<accession>A0A0L0UJZ1</accession>
<feature type="domain" description="HAT C-terminal dimerisation" evidence="1">
    <location>
        <begin position="3"/>
        <end position="60"/>
    </location>
</feature>